<dbReference type="PROSITE" id="PS50977">
    <property type="entry name" value="HTH_TETR_2"/>
    <property type="match status" value="1"/>
</dbReference>
<name>A7HWZ5_PARL1</name>
<dbReference type="Gene3D" id="1.10.357.10">
    <property type="entry name" value="Tetracycline Repressor, domain 2"/>
    <property type="match status" value="1"/>
</dbReference>
<reference evidence="4 5" key="1">
    <citation type="journal article" date="2011" name="Stand. Genomic Sci.">
        <title>Complete genome sequence of Parvibaculum lavamentivorans type strain (DS-1(T)).</title>
        <authorList>
            <person name="Schleheck D."/>
            <person name="Weiss M."/>
            <person name="Pitluck S."/>
            <person name="Bruce D."/>
            <person name="Land M.L."/>
            <person name="Han S."/>
            <person name="Saunders E."/>
            <person name="Tapia R."/>
            <person name="Detter C."/>
            <person name="Brettin T."/>
            <person name="Han J."/>
            <person name="Woyke T."/>
            <person name="Goodwin L."/>
            <person name="Pennacchio L."/>
            <person name="Nolan M."/>
            <person name="Cook A.M."/>
            <person name="Kjelleberg S."/>
            <person name="Thomas T."/>
        </authorList>
    </citation>
    <scope>NUCLEOTIDE SEQUENCE [LARGE SCALE GENOMIC DNA]</scope>
    <source>
        <strain evidence="5">DS-1 / DSM 13023 / NCIMB 13966</strain>
    </source>
</reference>
<keyword evidence="1 2" id="KW-0238">DNA-binding</keyword>
<feature type="DNA-binding region" description="H-T-H motif" evidence="2">
    <location>
        <begin position="40"/>
        <end position="59"/>
    </location>
</feature>
<dbReference type="HOGENOM" id="CLU_1218038_0_0_5"/>
<dbReference type="GO" id="GO:0003677">
    <property type="term" value="F:DNA binding"/>
    <property type="evidence" value="ECO:0007669"/>
    <property type="project" value="UniProtKB-UniRule"/>
</dbReference>
<evidence type="ECO:0000313" key="4">
    <source>
        <dbReference type="EMBL" id="ABS64428.1"/>
    </source>
</evidence>
<dbReference type="EMBL" id="CP000774">
    <property type="protein sequence ID" value="ABS64428.1"/>
    <property type="molecule type" value="Genomic_DNA"/>
</dbReference>
<dbReference type="Proteomes" id="UP000006377">
    <property type="component" value="Chromosome"/>
</dbReference>
<evidence type="ECO:0000256" key="2">
    <source>
        <dbReference type="PROSITE-ProRule" id="PRU00335"/>
    </source>
</evidence>
<evidence type="ECO:0000256" key="1">
    <source>
        <dbReference type="ARBA" id="ARBA00023125"/>
    </source>
</evidence>
<gene>
    <name evidence="4" type="ordered locus">Plav_2820</name>
</gene>
<accession>A7HWZ5</accession>
<dbReference type="InterPro" id="IPR036271">
    <property type="entry name" value="Tet_transcr_reg_TetR-rel_C_sf"/>
</dbReference>
<protein>
    <submittedName>
        <fullName evidence="4">Transcriptional regulator, TetR family</fullName>
    </submittedName>
</protein>
<dbReference type="Pfam" id="PF00440">
    <property type="entry name" value="TetR_N"/>
    <property type="match status" value="1"/>
</dbReference>
<dbReference type="InterPro" id="IPR009057">
    <property type="entry name" value="Homeodomain-like_sf"/>
</dbReference>
<sequence length="227" mass="24204">MESILMSSTALRDRGKARRQAEIVAAAADLWREHGIENVSLNQIAAAAEVAPQTIYNLIGGLEAVGFAVIKRALVQLDEALNARAATGIELALESARISAELYTGDAKLYRQLLVRIPRVLFDGTHLGRDIAEIPILAMTQAQADGEISAGVDPERLGRAIYAGYLGALYEWACGDSGDADFLRAAEIAILAPLAACATDAARPALTARLFECLSRNDAMSRPVEKG</sequence>
<evidence type="ECO:0000313" key="5">
    <source>
        <dbReference type="Proteomes" id="UP000006377"/>
    </source>
</evidence>
<evidence type="ECO:0000259" key="3">
    <source>
        <dbReference type="PROSITE" id="PS50977"/>
    </source>
</evidence>
<dbReference type="AlphaFoldDB" id="A7HWZ5"/>
<feature type="domain" description="HTH tetR-type" evidence="3">
    <location>
        <begin position="17"/>
        <end position="77"/>
    </location>
</feature>
<dbReference type="InterPro" id="IPR001647">
    <property type="entry name" value="HTH_TetR"/>
</dbReference>
<organism evidence="4 5">
    <name type="scientific">Parvibaculum lavamentivorans (strain DS-1 / DSM 13023 / NCIMB 13966)</name>
    <dbReference type="NCBI Taxonomy" id="402881"/>
    <lineage>
        <taxon>Bacteria</taxon>
        <taxon>Pseudomonadati</taxon>
        <taxon>Pseudomonadota</taxon>
        <taxon>Alphaproteobacteria</taxon>
        <taxon>Hyphomicrobiales</taxon>
        <taxon>Parvibaculaceae</taxon>
        <taxon>Parvibaculum</taxon>
    </lineage>
</organism>
<keyword evidence="5" id="KW-1185">Reference proteome</keyword>
<proteinExistence type="predicted"/>
<dbReference type="SUPFAM" id="SSF46689">
    <property type="entry name" value="Homeodomain-like"/>
    <property type="match status" value="1"/>
</dbReference>
<dbReference type="SUPFAM" id="SSF48498">
    <property type="entry name" value="Tetracyclin repressor-like, C-terminal domain"/>
    <property type="match status" value="1"/>
</dbReference>
<dbReference type="eggNOG" id="COG1309">
    <property type="taxonomic scope" value="Bacteria"/>
</dbReference>
<dbReference type="KEGG" id="pla:Plav_2820"/>